<protein>
    <submittedName>
        <fullName evidence="3">Uncharacterized protein</fullName>
    </submittedName>
</protein>
<accession>A0ABS9DNF2</accession>
<proteinExistence type="predicted"/>
<feature type="compositionally biased region" description="Basic and acidic residues" evidence="1">
    <location>
        <begin position="52"/>
        <end position="68"/>
    </location>
</feature>
<evidence type="ECO:0000256" key="2">
    <source>
        <dbReference type="SAM" id="SignalP"/>
    </source>
</evidence>
<feature type="signal peptide" evidence="2">
    <location>
        <begin position="1"/>
        <end position="33"/>
    </location>
</feature>
<keyword evidence="4" id="KW-1185">Reference proteome</keyword>
<keyword evidence="2" id="KW-0732">Signal</keyword>
<evidence type="ECO:0000256" key="1">
    <source>
        <dbReference type="SAM" id="MobiDB-lite"/>
    </source>
</evidence>
<dbReference type="RefSeq" id="WP_235725430.1">
    <property type="nucleotide sequence ID" value="NZ_JAKGCU010000024.1"/>
</dbReference>
<evidence type="ECO:0000313" key="4">
    <source>
        <dbReference type="Proteomes" id="UP001108089"/>
    </source>
</evidence>
<dbReference type="EMBL" id="JAKGCU010000024">
    <property type="protein sequence ID" value="MCF3940686.1"/>
    <property type="molecule type" value="Genomic_DNA"/>
</dbReference>
<dbReference type="Proteomes" id="UP001108089">
    <property type="component" value="Unassembled WGS sequence"/>
</dbReference>
<organism evidence="3 4">
    <name type="scientific">Gordonia tangerina</name>
    <dbReference type="NCBI Taxonomy" id="2911060"/>
    <lineage>
        <taxon>Bacteria</taxon>
        <taxon>Bacillati</taxon>
        <taxon>Actinomycetota</taxon>
        <taxon>Actinomycetes</taxon>
        <taxon>Mycobacteriales</taxon>
        <taxon>Gordoniaceae</taxon>
        <taxon>Gordonia</taxon>
    </lineage>
</organism>
<gene>
    <name evidence="3" type="ORF">L1892_20145</name>
</gene>
<feature type="region of interest" description="Disordered" evidence="1">
    <location>
        <begin position="47"/>
        <end position="90"/>
    </location>
</feature>
<evidence type="ECO:0000313" key="3">
    <source>
        <dbReference type="EMBL" id="MCF3940686.1"/>
    </source>
</evidence>
<sequence>MTTPSRTRLAATVAVGIGTCAIAGAVAAAPAHADIYSGFGSKASCESTRSAKISENDRKVAAQKREQQRLNAQGKLAPYPGPSLSVSPCTPTGGGWKFTTTYVS</sequence>
<reference evidence="3" key="1">
    <citation type="submission" date="2022-01" db="EMBL/GenBank/DDBJ databases">
        <title>Gordonia xiamenensis sp. nov., isolated from surface seawater in Xiamen.</title>
        <authorList>
            <person name="He Y.F."/>
        </authorList>
    </citation>
    <scope>NUCLEOTIDE SEQUENCE</scope>
    <source>
        <strain evidence="3">GW1C4-4</strain>
    </source>
</reference>
<feature type="chain" id="PRO_5045247669" evidence="2">
    <location>
        <begin position="34"/>
        <end position="104"/>
    </location>
</feature>
<comment type="caution">
    <text evidence="3">The sequence shown here is derived from an EMBL/GenBank/DDBJ whole genome shotgun (WGS) entry which is preliminary data.</text>
</comment>
<name>A0ABS9DNF2_9ACTN</name>